<dbReference type="RefSeq" id="WP_093332020.1">
    <property type="nucleotide sequence ID" value="NZ_FOXP01000003.1"/>
</dbReference>
<evidence type="ECO:0000313" key="11">
    <source>
        <dbReference type="EMBL" id="SFP55030.1"/>
    </source>
</evidence>
<keyword evidence="12" id="KW-1185">Reference proteome</keyword>
<keyword evidence="7 10" id="KW-0119">Carbohydrate metabolism</keyword>
<evidence type="ECO:0000256" key="1">
    <source>
        <dbReference type="ARBA" id="ARBA00000439"/>
    </source>
</evidence>
<gene>
    <name evidence="11" type="ORF">SAMN04488241_10388</name>
</gene>
<comment type="catalytic activity">
    <reaction evidence="1 10">
        <text>Transfers a segment of a (1-&gt;4)-alpha-D-glucan to a new position in an acceptor, which may be glucose or a (1-&gt;4)-alpha-D-glucan.</text>
        <dbReference type="EC" id="2.4.1.25"/>
    </reaction>
</comment>
<evidence type="ECO:0000256" key="2">
    <source>
        <dbReference type="ARBA" id="ARBA00005684"/>
    </source>
</evidence>
<name>A0A1I5R9E4_9SPHN</name>
<evidence type="ECO:0000256" key="7">
    <source>
        <dbReference type="ARBA" id="ARBA00023277"/>
    </source>
</evidence>
<dbReference type="STRING" id="634430.SAMN04488241_10388"/>
<dbReference type="GO" id="GO:0004134">
    <property type="term" value="F:4-alpha-glucanotransferase activity"/>
    <property type="evidence" value="ECO:0007669"/>
    <property type="project" value="UniProtKB-EC"/>
</dbReference>
<dbReference type="Proteomes" id="UP000199586">
    <property type="component" value="Unassembled WGS sequence"/>
</dbReference>
<dbReference type="Gene3D" id="3.20.20.80">
    <property type="entry name" value="Glycosidases"/>
    <property type="match status" value="1"/>
</dbReference>
<dbReference type="InterPro" id="IPR017853">
    <property type="entry name" value="GH"/>
</dbReference>
<dbReference type="AlphaFoldDB" id="A0A1I5R9E4"/>
<keyword evidence="6 10" id="KW-0808">Transferase</keyword>
<dbReference type="Pfam" id="PF02446">
    <property type="entry name" value="Glyco_hydro_77"/>
    <property type="match status" value="1"/>
</dbReference>
<dbReference type="EC" id="2.4.1.25" evidence="3 10"/>
<evidence type="ECO:0000256" key="6">
    <source>
        <dbReference type="ARBA" id="ARBA00022679"/>
    </source>
</evidence>
<keyword evidence="5 10" id="KW-0328">Glycosyltransferase</keyword>
<dbReference type="NCBIfam" id="TIGR00217">
    <property type="entry name" value="malQ"/>
    <property type="match status" value="1"/>
</dbReference>
<proteinExistence type="inferred from homology"/>
<sequence>MTMLHDLATAAGLQIDWTDASGQAKRVADDALADVLAALGYPDDGTSLNRLRADQAAAARSFVSGEQGQAIALPDGGRGTLHLAGGGAVDVDGIVPPLDEFGYHRLDLGTHVMTVAVAPPRCFTVADAAPGRRSWGPAVQIPALRDTRATAFGDFTTLARSATALGAAGADLIGISPVHALFPADPGRYSPYAPSSRLFLNILYADPALVGHPITGEAAPDLIDWGAAIPQRIAALRAAFDARPDAVSDAVARFAEQGGAALQRHARFDALHARFFSQGAHGWQDWPTAYRDPAGDAVARFAREHADEVDFYLFCQWLADRGLAEAQSAAKDAGMALGLVADLAVGMDAGGSHAWSRPQDLITGLSVGAPPDLLGPAGQNWGITGFSPLGLARSAFEPFIATIRAALAHAGGIRIDHAMGLQRLWVVPDGKSAADGAYLSYPVDDMLRILAIESQTAGAIVIGEDLGTVPEGFRPKLDQRHVLGMRVMPFEADGDRLKPPAAYDAAAAVMTGTHDLPTIAGWWRGRDIEVKEEAGVFAESIDDRARQRTGWWRSFVEAGVATGDQPPPDDPAPVVAAALAFVGRTPCDVAVIPLEDIAGLVEQPNLPGTTIEHPNWRRRMPADTAVMLDDAVTAANVATLKEARSR</sequence>
<reference evidence="11 12" key="1">
    <citation type="submission" date="2016-10" db="EMBL/GenBank/DDBJ databases">
        <authorList>
            <person name="de Groot N.N."/>
        </authorList>
    </citation>
    <scope>NUCLEOTIDE SEQUENCE [LARGE SCALE GENOMIC DNA]</scope>
    <source>
        <strain evidence="11 12">CGMCC 1.9113</strain>
    </source>
</reference>
<organism evidence="11 12">
    <name type="scientific">Sphingomonas rubra</name>
    <dbReference type="NCBI Taxonomy" id="634430"/>
    <lineage>
        <taxon>Bacteria</taxon>
        <taxon>Pseudomonadati</taxon>
        <taxon>Pseudomonadota</taxon>
        <taxon>Alphaproteobacteria</taxon>
        <taxon>Sphingomonadales</taxon>
        <taxon>Sphingomonadaceae</taxon>
        <taxon>Sphingomonas</taxon>
    </lineage>
</organism>
<accession>A0A1I5R9E4</accession>
<comment type="similarity">
    <text evidence="2 10">Belongs to the disproportionating enzyme family.</text>
</comment>
<evidence type="ECO:0000256" key="5">
    <source>
        <dbReference type="ARBA" id="ARBA00022676"/>
    </source>
</evidence>
<dbReference type="PANTHER" id="PTHR32438">
    <property type="entry name" value="4-ALPHA-GLUCANOTRANSFERASE DPE1, CHLOROPLASTIC/AMYLOPLASTIC"/>
    <property type="match status" value="1"/>
</dbReference>
<evidence type="ECO:0000256" key="10">
    <source>
        <dbReference type="RuleBase" id="RU361207"/>
    </source>
</evidence>
<dbReference type="SUPFAM" id="SSF51445">
    <property type="entry name" value="(Trans)glycosidases"/>
    <property type="match status" value="1"/>
</dbReference>
<evidence type="ECO:0000313" key="12">
    <source>
        <dbReference type="Proteomes" id="UP000199586"/>
    </source>
</evidence>
<dbReference type="GO" id="GO:0005975">
    <property type="term" value="P:carbohydrate metabolic process"/>
    <property type="evidence" value="ECO:0007669"/>
    <property type="project" value="InterPro"/>
</dbReference>
<dbReference type="PANTHER" id="PTHR32438:SF5">
    <property type="entry name" value="4-ALPHA-GLUCANOTRANSFERASE DPE1, CHLOROPLASTIC_AMYLOPLASTIC"/>
    <property type="match status" value="1"/>
</dbReference>
<evidence type="ECO:0000256" key="3">
    <source>
        <dbReference type="ARBA" id="ARBA00012560"/>
    </source>
</evidence>
<protein>
    <recommendedName>
        <fullName evidence="4 10">4-alpha-glucanotransferase</fullName>
        <ecNumber evidence="3 10">2.4.1.25</ecNumber>
    </recommendedName>
    <alternativeName>
        <fullName evidence="8 10">Amylomaltase</fullName>
    </alternativeName>
    <alternativeName>
        <fullName evidence="9 10">Disproportionating enzyme</fullName>
    </alternativeName>
</protein>
<dbReference type="InterPro" id="IPR003385">
    <property type="entry name" value="Glyco_hydro_77"/>
</dbReference>
<evidence type="ECO:0000256" key="8">
    <source>
        <dbReference type="ARBA" id="ARBA00031423"/>
    </source>
</evidence>
<dbReference type="EMBL" id="FOXP01000003">
    <property type="protein sequence ID" value="SFP55030.1"/>
    <property type="molecule type" value="Genomic_DNA"/>
</dbReference>
<evidence type="ECO:0000256" key="4">
    <source>
        <dbReference type="ARBA" id="ARBA00020295"/>
    </source>
</evidence>
<evidence type="ECO:0000256" key="9">
    <source>
        <dbReference type="ARBA" id="ARBA00031501"/>
    </source>
</evidence>
<dbReference type="OrthoDB" id="9761577at2"/>